<keyword evidence="8 9" id="KW-0472">Membrane</keyword>
<accession>A0A2H0V5R6</accession>
<evidence type="ECO:0000256" key="7">
    <source>
        <dbReference type="ARBA" id="ARBA00022989"/>
    </source>
</evidence>
<dbReference type="Pfam" id="PF01252">
    <property type="entry name" value="Peptidase_A8"/>
    <property type="match status" value="1"/>
</dbReference>
<feature type="transmembrane region" description="Helical" evidence="9">
    <location>
        <begin position="106"/>
        <end position="122"/>
    </location>
</feature>
<keyword evidence="2" id="KW-1003">Cell membrane</keyword>
<evidence type="ECO:0000256" key="1">
    <source>
        <dbReference type="ARBA" id="ARBA00006139"/>
    </source>
</evidence>
<dbReference type="PANTHER" id="PTHR33695:SF1">
    <property type="entry name" value="LIPOPROTEIN SIGNAL PEPTIDASE"/>
    <property type="match status" value="1"/>
</dbReference>
<keyword evidence="6" id="KW-0378">Hydrolase</keyword>
<gene>
    <name evidence="10" type="ORF">COT97_01215</name>
</gene>
<keyword evidence="7 9" id="KW-1133">Transmembrane helix</keyword>
<comment type="similarity">
    <text evidence="1">Belongs to the peptidase A8 family.</text>
</comment>
<protein>
    <submittedName>
        <fullName evidence="10">Uncharacterized protein</fullName>
    </submittedName>
</protein>
<evidence type="ECO:0000256" key="2">
    <source>
        <dbReference type="ARBA" id="ARBA00022475"/>
    </source>
</evidence>
<dbReference type="Proteomes" id="UP000229901">
    <property type="component" value="Unassembled WGS sequence"/>
</dbReference>
<evidence type="ECO:0000313" key="11">
    <source>
        <dbReference type="Proteomes" id="UP000229901"/>
    </source>
</evidence>
<organism evidence="10 11">
    <name type="scientific">Candidatus Falkowbacteria bacterium CG10_big_fil_rev_8_21_14_0_10_39_11</name>
    <dbReference type="NCBI Taxonomy" id="1974565"/>
    <lineage>
        <taxon>Bacteria</taxon>
        <taxon>Candidatus Falkowiibacteriota</taxon>
    </lineage>
</organism>
<dbReference type="EMBL" id="PFAP01000005">
    <property type="protein sequence ID" value="PIR94457.1"/>
    <property type="molecule type" value="Genomic_DNA"/>
</dbReference>
<evidence type="ECO:0000313" key="10">
    <source>
        <dbReference type="EMBL" id="PIR94457.1"/>
    </source>
</evidence>
<sequence length="169" mass="19154">MLLSPRLFRLNRDKKNIFFYYLAASLALLVIDRVSKLSALEKLQDSPGVFVDLGSKITVGLKLSLNQALALSIPMPQWLIIGLSVFFLSLIGFVISKLVDKNQMHLAGWWYLLLVLAISNLYDRIIYTGVIDFLSVNINNWYSTIFNFADVVIVVTIMVIIKTLITNQK</sequence>
<evidence type="ECO:0000256" key="8">
    <source>
        <dbReference type="ARBA" id="ARBA00023136"/>
    </source>
</evidence>
<reference evidence="11" key="1">
    <citation type="submission" date="2017-09" db="EMBL/GenBank/DDBJ databases">
        <title>Depth-based differentiation of microbial function through sediment-hosted aquifers and enrichment of novel symbionts in the deep terrestrial subsurface.</title>
        <authorList>
            <person name="Probst A.J."/>
            <person name="Ladd B."/>
            <person name="Jarett J.K."/>
            <person name="Geller-Mcgrath D.E."/>
            <person name="Sieber C.M.K."/>
            <person name="Emerson J.B."/>
            <person name="Anantharaman K."/>
            <person name="Thomas B.C."/>
            <person name="Malmstrom R."/>
            <person name="Stieglmeier M."/>
            <person name="Klingl A."/>
            <person name="Woyke T."/>
            <person name="Ryan C.M."/>
            <person name="Banfield J.F."/>
        </authorList>
    </citation>
    <scope>NUCLEOTIDE SEQUENCE [LARGE SCALE GENOMIC DNA]</scope>
</reference>
<dbReference type="GO" id="GO:0006508">
    <property type="term" value="P:proteolysis"/>
    <property type="evidence" value="ECO:0007669"/>
    <property type="project" value="UniProtKB-KW"/>
</dbReference>
<evidence type="ECO:0000256" key="3">
    <source>
        <dbReference type="ARBA" id="ARBA00022670"/>
    </source>
</evidence>
<comment type="caution">
    <text evidence="10">The sequence shown here is derived from an EMBL/GenBank/DDBJ whole genome shotgun (WGS) entry which is preliminary data.</text>
</comment>
<keyword evidence="5" id="KW-0064">Aspartyl protease</keyword>
<feature type="transmembrane region" description="Helical" evidence="9">
    <location>
        <begin position="18"/>
        <end position="35"/>
    </location>
</feature>
<name>A0A2H0V5R6_9BACT</name>
<keyword evidence="3" id="KW-0645">Protease</keyword>
<evidence type="ECO:0000256" key="9">
    <source>
        <dbReference type="SAM" id="Phobius"/>
    </source>
</evidence>
<dbReference type="PANTHER" id="PTHR33695">
    <property type="entry name" value="LIPOPROTEIN SIGNAL PEPTIDASE"/>
    <property type="match status" value="1"/>
</dbReference>
<keyword evidence="4 9" id="KW-0812">Transmembrane</keyword>
<dbReference type="GO" id="GO:0016020">
    <property type="term" value="C:membrane"/>
    <property type="evidence" value="ECO:0007669"/>
    <property type="project" value="InterPro"/>
</dbReference>
<dbReference type="GO" id="GO:0004190">
    <property type="term" value="F:aspartic-type endopeptidase activity"/>
    <property type="evidence" value="ECO:0007669"/>
    <property type="project" value="UniProtKB-KW"/>
</dbReference>
<dbReference type="AlphaFoldDB" id="A0A2H0V5R6"/>
<dbReference type="InterPro" id="IPR001872">
    <property type="entry name" value="Peptidase_A8"/>
</dbReference>
<evidence type="ECO:0000256" key="4">
    <source>
        <dbReference type="ARBA" id="ARBA00022692"/>
    </source>
</evidence>
<feature type="transmembrane region" description="Helical" evidence="9">
    <location>
        <begin position="142"/>
        <end position="165"/>
    </location>
</feature>
<evidence type="ECO:0000256" key="5">
    <source>
        <dbReference type="ARBA" id="ARBA00022750"/>
    </source>
</evidence>
<proteinExistence type="inferred from homology"/>
<feature type="transmembrane region" description="Helical" evidence="9">
    <location>
        <begin position="78"/>
        <end position="99"/>
    </location>
</feature>
<evidence type="ECO:0000256" key="6">
    <source>
        <dbReference type="ARBA" id="ARBA00022801"/>
    </source>
</evidence>